<sequence>MQINQLVKQAANTWKLEELCVDLSNTKQICQNSRRKLSLTGKENDCLCGLLCELSVQQIANLLKINYGGLRVELSRGLYRYIEELYVQKNYQAEITARQIPLGLEELGYKRIEPPLNEERASFRIVLEFSQIDIQQLEYWSDKLKQIPGNASMRLERIERNSIVLVFNSTQAGIEQIQALFRSGELTELLGVPVQDVRVESAQEVAMEAEEQIPYYSSINLFEWLQNNFVEATQAGWQTIAEIFSITTLSPAFRSNAVQRAKEIQLGDRTLALILDLEVLQNQQISIFIGVYPLSKETYLPEDLKIVVFFDSGEPLEFPVNDNLQGFSQEILFSPEEQFSVQVTSGDDSVTEDFVI</sequence>
<proteinExistence type="predicted"/>
<evidence type="ECO:0000259" key="1">
    <source>
        <dbReference type="Pfam" id="PF20694"/>
    </source>
</evidence>
<reference evidence="2 3" key="1">
    <citation type="submission" date="2024-09" db="EMBL/GenBank/DDBJ databases">
        <title>Floridaenema gen nov. (Aerosakkonemataceae, Aerosakkonematales ord. nov., Cyanobacteria) from benthic tropical and subtropical fresh waters, with the description of four new species.</title>
        <authorList>
            <person name="Moretto J.A."/>
            <person name="Berthold D.E."/>
            <person name="Lefler F.W."/>
            <person name="Huang I.-S."/>
            <person name="Laughinghouse H. IV."/>
        </authorList>
    </citation>
    <scope>NUCLEOTIDE SEQUENCE [LARGE SCALE GENOMIC DNA]</scope>
    <source>
        <strain evidence="2 3">BLCC-F46</strain>
    </source>
</reference>
<organism evidence="2 3">
    <name type="scientific">Floridaenema aerugineum BLCC-F46</name>
    <dbReference type="NCBI Taxonomy" id="3153654"/>
    <lineage>
        <taxon>Bacteria</taxon>
        <taxon>Bacillati</taxon>
        <taxon>Cyanobacteriota</taxon>
        <taxon>Cyanophyceae</taxon>
        <taxon>Oscillatoriophycideae</taxon>
        <taxon>Aerosakkonematales</taxon>
        <taxon>Aerosakkonemataceae</taxon>
        <taxon>Floridanema</taxon>
        <taxon>Floridanema aerugineum</taxon>
    </lineage>
</organism>
<evidence type="ECO:0000313" key="2">
    <source>
        <dbReference type="EMBL" id="MFB2877252.1"/>
    </source>
</evidence>
<dbReference type="Proteomes" id="UP001576774">
    <property type="component" value="Unassembled WGS sequence"/>
</dbReference>
<accession>A0ABV4X391</accession>
<dbReference type="Pfam" id="PF20694">
    <property type="entry name" value="TRADD-like_N"/>
    <property type="match status" value="1"/>
</dbReference>
<protein>
    <submittedName>
        <fullName evidence="2">DUF1822 family protein</fullName>
    </submittedName>
</protein>
<dbReference type="RefSeq" id="WP_413270359.1">
    <property type="nucleotide sequence ID" value="NZ_JBHFNQ010000080.1"/>
</dbReference>
<feature type="domain" description="TRADD-like N-terminal" evidence="1">
    <location>
        <begin position="142"/>
        <end position="198"/>
    </location>
</feature>
<dbReference type="InterPro" id="IPR049341">
    <property type="entry name" value="TRADD-like_N"/>
</dbReference>
<evidence type="ECO:0000313" key="3">
    <source>
        <dbReference type="Proteomes" id="UP001576774"/>
    </source>
</evidence>
<keyword evidence="3" id="KW-1185">Reference proteome</keyword>
<comment type="caution">
    <text evidence="2">The sequence shown here is derived from an EMBL/GenBank/DDBJ whole genome shotgun (WGS) entry which is preliminary data.</text>
</comment>
<dbReference type="EMBL" id="JBHFNQ010000080">
    <property type="protein sequence ID" value="MFB2877252.1"/>
    <property type="molecule type" value="Genomic_DNA"/>
</dbReference>
<gene>
    <name evidence="2" type="ORF">ACE1CC_10235</name>
</gene>
<name>A0ABV4X391_9CYAN</name>